<dbReference type="InterPro" id="IPR000644">
    <property type="entry name" value="CBS_dom"/>
</dbReference>
<evidence type="ECO:0000256" key="1">
    <source>
        <dbReference type="ARBA" id="ARBA00008165"/>
    </source>
</evidence>
<sequence>MILTTPPNVVLDSANVLMDEARVLNDCAQRLCSNETSRQGYQKAIDLMLSSLECGGKIVVTGVGKSGKISEKIVATMLSTGTSAAFLHPVEAMHGDLGAVNSNDVVLALSYSGNTEELMRIVPSLNHRGVPIIGLGGNSKSQLAKASSAWIDAFVHREASEIPAPTSSTTLALALGDAIALTLAKQRKFTTHGFALNHPGGSLGRRLLLKVKECMVPSQKVAVVEANASLDVVIMEMTRHPKGGGVVVLRPGTTKNNHDGILTGSNSNKIEQEPSPPSSAASTDDTTTIGSSSSSEIGDNGGDNVVDHGPGVMVSSTTTNNKNGQVIGVITHSNIHCILKTAARESVFDIRACDIMTPEPVVCSTEELATDALRVMVEKNPLGKELPLLPVIDGKDKRGAWSGVVTLKDLQELF</sequence>
<evidence type="ECO:0000256" key="3">
    <source>
        <dbReference type="ARBA" id="ARBA00023122"/>
    </source>
</evidence>
<evidence type="ECO:0000259" key="7">
    <source>
        <dbReference type="PROSITE" id="PS51464"/>
    </source>
</evidence>
<evidence type="ECO:0000313" key="9">
    <source>
        <dbReference type="Proteomes" id="UP000646827"/>
    </source>
</evidence>
<comment type="caution">
    <text evidence="8">The sequence shown here is derived from an EMBL/GenBank/DDBJ whole genome shotgun (WGS) entry which is preliminary data.</text>
</comment>
<keyword evidence="2" id="KW-0677">Repeat</keyword>
<dbReference type="Pfam" id="PF01380">
    <property type="entry name" value="SIS"/>
    <property type="match status" value="1"/>
</dbReference>
<reference evidence="8 9" key="1">
    <citation type="submission" date="2020-12" db="EMBL/GenBank/DDBJ databases">
        <title>Metabolic potential, ecology and presence of endohyphal bacteria is reflected in genomic diversity of Mucoromycotina.</title>
        <authorList>
            <person name="Muszewska A."/>
            <person name="Okrasinska A."/>
            <person name="Steczkiewicz K."/>
            <person name="Drgas O."/>
            <person name="Orlowska M."/>
            <person name="Perlinska-Lenart U."/>
            <person name="Aleksandrzak-Piekarczyk T."/>
            <person name="Szatraj K."/>
            <person name="Zielenkiewicz U."/>
            <person name="Pilsyk S."/>
            <person name="Malc E."/>
            <person name="Mieczkowski P."/>
            <person name="Kruszewska J.S."/>
            <person name="Biernat P."/>
            <person name="Pawlowska J."/>
        </authorList>
    </citation>
    <scope>NUCLEOTIDE SEQUENCE [LARGE SCALE GENOMIC DNA]</scope>
    <source>
        <strain evidence="8 9">CBS 142.35</strain>
    </source>
</reference>
<dbReference type="GO" id="GO:1901135">
    <property type="term" value="P:carbohydrate derivative metabolic process"/>
    <property type="evidence" value="ECO:0007669"/>
    <property type="project" value="InterPro"/>
</dbReference>
<dbReference type="GO" id="GO:0005975">
    <property type="term" value="P:carbohydrate metabolic process"/>
    <property type="evidence" value="ECO:0007669"/>
    <property type="project" value="InterPro"/>
</dbReference>
<evidence type="ECO:0000256" key="2">
    <source>
        <dbReference type="ARBA" id="ARBA00022737"/>
    </source>
</evidence>
<evidence type="ECO:0000256" key="4">
    <source>
        <dbReference type="PROSITE-ProRule" id="PRU00703"/>
    </source>
</evidence>
<dbReference type="InterPro" id="IPR046342">
    <property type="entry name" value="CBS_dom_sf"/>
</dbReference>
<evidence type="ECO:0000256" key="5">
    <source>
        <dbReference type="SAM" id="MobiDB-lite"/>
    </source>
</evidence>
<feature type="compositionally biased region" description="Low complexity" evidence="5">
    <location>
        <begin position="278"/>
        <end position="312"/>
    </location>
</feature>
<evidence type="ECO:0000259" key="6">
    <source>
        <dbReference type="PROSITE" id="PS51371"/>
    </source>
</evidence>
<comment type="similarity">
    <text evidence="1">Belongs to the SIS family. GutQ/KpsF subfamily.</text>
</comment>
<dbReference type="Gene3D" id="3.10.580.10">
    <property type="entry name" value="CBS-domain"/>
    <property type="match status" value="2"/>
</dbReference>
<evidence type="ECO:0000313" key="8">
    <source>
        <dbReference type="EMBL" id="KAG2224701.1"/>
    </source>
</evidence>
<organism evidence="8 9">
    <name type="scientific">Circinella minor</name>
    <dbReference type="NCBI Taxonomy" id="1195481"/>
    <lineage>
        <taxon>Eukaryota</taxon>
        <taxon>Fungi</taxon>
        <taxon>Fungi incertae sedis</taxon>
        <taxon>Mucoromycota</taxon>
        <taxon>Mucoromycotina</taxon>
        <taxon>Mucoromycetes</taxon>
        <taxon>Mucorales</taxon>
        <taxon>Lichtheimiaceae</taxon>
        <taxon>Circinella</taxon>
    </lineage>
</organism>
<dbReference type="GO" id="GO:0016853">
    <property type="term" value="F:isomerase activity"/>
    <property type="evidence" value="ECO:0007669"/>
    <property type="project" value="InterPro"/>
</dbReference>
<dbReference type="SUPFAM" id="SSF53697">
    <property type="entry name" value="SIS domain"/>
    <property type="match status" value="1"/>
</dbReference>
<proteinExistence type="inferred from homology"/>
<dbReference type="PROSITE" id="PS51464">
    <property type="entry name" value="SIS"/>
    <property type="match status" value="1"/>
</dbReference>
<accession>A0A8H7SAN8</accession>
<feature type="domain" description="CBS" evidence="6">
    <location>
        <begin position="356"/>
        <end position="414"/>
    </location>
</feature>
<dbReference type="Pfam" id="PF00571">
    <property type="entry name" value="CBS"/>
    <property type="match status" value="1"/>
</dbReference>
<dbReference type="PANTHER" id="PTHR38418:SF2">
    <property type="entry name" value="SUGAR ISOMERASE, KPSF_GUTQ (AFU_ORTHOLOGUE AFUA_6G08860)"/>
    <property type="match status" value="1"/>
</dbReference>
<dbReference type="SUPFAM" id="SSF54631">
    <property type="entry name" value="CBS-domain pair"/>
    <property type="match status" value="1"/>
</dbReference>
<dbReference type="AlphaFoldDB" id="A0A8H7SAN8"/>
<keyword evidence="3 4" id="KW-0129">CBS domain</keyword>
<dbReference type="InterPro" id="IPR001347">
    <property type="entry name" value="SIS_dom"/>
</dbReference>
<feature type="domain" description="SIS" evidence="7">
    <location>
        <begin position="48"/>
        <end position="189"/>
    </location>
</feature>
<protein>
    <submittedName>
        <fullName evidence="8">Uncharacterized protein</fullName>
    </submittedName>
</protein>
<dbReference type="Gene3D" id="3.40.50.10490">
    <property type="entry name" value="Glucose-6-phosphate isomerase like protein, domain 1"/>
    <property type="match status" value="1"/>
</dbReference>
<dbReference type="PANTHER" id="PTHR38418">
    <property type="entry name" value="SUGAR ISOMERASE, KPSF/GUTQ (AFU_ORTHOLOGUE AFUA_6G08860)"/>
    <property type="match status" value="1"/>
</dbReference>
<name>A0A8H7SAN8_9FUNG</name>
<dbReference type="InterPro" id="IPR035474">
    <property type="entry name" value="SIS_Kpsf"/>
</dbReference>
<dbReference type="OrthoDB" id="1872003at2759"/>
<dbReference type="InterPro" id="IPR046348">
    <property type="entry name" value="SIS_dom_sf"/>
</dbReference>
<dbReference type="CDD" id="cd02205">
    <property type="entry name" value="CBS_pair_SF"/>
    <property type="match status" value="1"/>
</dbReference>
<dbReference type="EMBL" id="JAEPRB010000038">
    <property type="protein sequence ID" value="KAG2224701.1"/>
    <property type="molecule type" value="Genomic_DNA"/>
</dbReference>
<dbReference type="NCBIfam" id="TIGR00393">
    <property type="entry name" value="kpsF"/>
    <property type="match status" value="1"/>
</dbReference>
<dbReference type="PROSITE" id="PS51371">
    <property type="entry name" value="CBS"/>
    <property type="match status" value="1"/>
</dbReference>
<dbReference type="InterPro" id="IPR004800">
    <property type="entry name" value="KdsD/KpsF-type"/>
</dbReference>
<feature type="region of interest" description="Disordered" evidence="5">
    <location>
        <begin position="243"/>
        <end position="320"/>
    </location>
</feature>
<dbReference type="CDD" id="cd05014">
    <property type="entry name" value="SIS_Kpsf"/>
    <property type="match status" value="1"/>
</dbReference>
<keyword evidence="9" id="KW-1185">Reference proteome</keyword>
<dbReference type="GO" id="GO:0097367">
    <property type="term" value="F:carbohydrate derivative binding"/>
    <property type="evidence" value="ECO:0007669"/>
    <property type="project" value="InterPro"/>
</dbReference>
<gene>
    <name evidence="8" type="ORF">INT45_009016</name>
</gene>
<dbReference type="Proteomes" id="UP000646827">
    <property type="component" value="Unassembled WGS sequence"/>
</dbReference>